<feature type="signal peptide" evidence="1">
    <location>
        <begin position="1"/>
        <end position="22"/>
    </location>
</feature>
<dbReference type="Proteomes" id="UP001150941">
    <property type="component" value="Unassembled WGS sequence"/>
</dbReference>
<dbReference type="PANTHER" id="PTHR40616:SF1">
    <property type="entry name" value="LINALOOL DEHYDRATASE_ISOMERASE DOMAIN-CONTAINING PROTEIN"/>
    <property type="match status" value="1"/>
</dbReference>
<reference evidence="2" key="1">
    <citation type="submission" date="2022-11" db="EMBL/GenBank/DDBJ databases">
        <authorList>
            <person name="Petersen C."/>
        </authorList>
    </citation>
    <scope>NUCLEOTIDE SEQUENCE</scope>
    <source>
        <strain evidence="2">IBT 19713</strain>
    </source>
</reference>
<reference evidence="2" key="2">
    <citation type="journal article" date="2023" name="IMA Fungus">
        <title>Comparative genomic study of the Penicillium genus elucidates a diverse pangenome and 15 lateral gene transfer events.</title>
        <authorList>
            <person name="Petersen C."/>
            <person name="Sorensen T."/>
            <person name="Nielsen M.R."/>
            <person name="Sondergaard T.E."/>
            <person name="Sorensen J.L."/>
            <person name="Fitzpatrick D.A."/>
            <person name="Frisvad J.C."/>
            <person name="Nielsen K.L."/>
        </authorList>
    </citation>
    <scope>NUCLEOTIDE SEQUENCE</scope>
    <source>
        <strain evidence="2">IBT 19713</strain>
    </source>
</reference>
<keyword evidence="3" id="KW-1185">Reference proteome</keyword>
<name>A0A9W9N850_9EURO</name>
<organism evidence="2 3">
    <name type="scientific">Penicillium chermesinum</name>
    <dbReference type="NCBI Taxonomy" id="63820"/>
    <lineage>
        <taxon>Eukaryota</taxon>
        <taxon>Fungi</taxon>
        <taxon>Dikarya</taxon>
        <taxon>Ascomycota</taxon>
        <taxon>Pezizomycotina</taxon>
        <taxon>Eurotiomycetes</taxon>
        <taxon>Eurotiomycetidae</taxon>
        <taxon>Eurotiales</taxon>
        <taxon>Aspergillaceae</taxon>
        <taxon>Penicillium</taxon>
    </lineage>
</organism>
<feature type="chain" id="PRO_5040845250" evidence="1">
    <location>
        <begin position="23"/>
        <end position="553"/>
    </location>
</feature>
<evidence type="ECO:0000256" key="1">
    <source>
        <dbReference type="SAM" id="SignalP"/>
    </source>
</evidence>
<dbReference type="AlphaFoldDB" id="A0A9W9N850"/>
<dbReference type="RefSeq" id="XP_058325507.1">
    <property type="nucleotide sequence ID" value="XM_058479984.1"/>
</dbReference>
<evidence type="ECO:0000313" key="3">
    <source>
        <dbReference type="Proteomes" id="UP001150941"/>
    </source>
</evidence>
<sequence length="553" mass="61712">MRLSRSSGIAVGSAFLATLSSAAQVTTTLTKNAQDLFDWSMHVNDLRWDDSYKYIWYADNGPWSTRFTAWYVAGLLYRNEGADVANAKAAIENLITCQLTEDYESAWYGTFKLSPDEPYPTPDSDLYPPDIYNTYDPNWREFIGTQLVQVVEEFSDLLGTSLVSRIEDTLEIAAVGSMRRNGTFPEGDNLTPAYSNPTLMRAWYVSWIGKRRHNETLINYADEQANTVLALFKSTGSNVLSEYNAPTYYGMDIWALAGAIKYGPPTAQMTTNAKLILTDLWEDIAAHYNSYLGNMAGPYDRAYTRDMVTHSAVIDYFWWGLYGYGHGPQPNKLEADLLYDVAQGAALALVVDVVADHISAKNAEWLSTNKYWEGERLITKKVPDSLVHDAEARVVTSWISAPLMIGAEQVNETVNRGEQYVPAIVQWAGDKDHTPFPYMTYFSLYPTASTINAVAGPNSLEISYPNITQDGTDIFTFVLAEVPPSWTLTKKNVISGLDNLPCLEVNLTADGLVKQPVVYGATVEDDRVYNISYTVPVGFTGTPKVTFTFRYTC</sequence>
<keyword evidence="1" id="KW-0732">Signal</keyword>
<dbReference type="EMBL" id="JAPQKS010000009">
    <property type="protein sequence ID" value="KAJ5215010.1"/>
    <property type="molecule type" value="Genomic_DNA"/>
</dbReference>
<dbReference type="GeneID" id="83207288"/>
<dbReference type="PANTHER" id="PTHR40616">
    <property type="entry name" value="LINALOOL DEHYDRATASE_ISOMERASE DOMAIN-CONTAINING PROTEIN"/>
    <property type="match status" value="1"/>
</dbReference>
<evidence type="ECO:0000313" key="2">
    <source>
        <dbReference type="EMBL" id="KAJ5215010.1"/>
    </source>
</evidence>
<comment type="caution">
    <text evidence="2">The sequence shown here is derived from an EMBL/GenBank/DDBJ whole genome shotgun (WGS) entry which is preliminary data.</text>
</comment>
<dbReference type="OrthoDB" id="2580323at2759"/>
<protein>
    <submittedName>
        <fullName evidence="2">Uncharacterized protein</fullName>
    </submittedName>
</protein>
<gene>
    <name evidence="2" type="ORF">N7468_010689</name>
</gene>
<proteinExistence type="predicted"/>
<accession>A0A9W9N850</accession>